<dbReference type="EMBL" id="QZEY01000015">
    <property type="protein sequence ID" value="RJL24459.1"/>
    <property type="molecule type" value="Genomic_DNA"/>
</dbReference>
<evidence type="ECO:0000259" key="2">
    <source>
        <dbReference type="Pfam" id="PF05548"/>
    </source>
</evidence>
<keyword evidence="1" id="KW-0732">Signal</keyword>
<reference evidence="3 4" key="1">
    <citation type="submission" date="2018-09" db="EMBL/GenBank/DDBJ databases">
        <title>YIM 75507 draft genome.</title>
        <authorList>
            <person name="Tang S."/>
            <person name="Feng Y."/>
        </authorList>
    </citation>
    <scope>NUCLEOTIDE SEQUENCE [LARGE SCALE GENOMIC DNA]</scope>
    <source>
        <strain evidence="3 4">YIM 75507</strain>
    </source>
</reference>
<dbReference type="RefSeq" id="WP_119929835.1">
    <property type="nucleotide sequence ID" value="NZ_QZEY01000015.1"/>
</dbReference>
<dbReference type="Proteomes" id="UP000265768">
    <property type="component" value="Unassembled WGS sequence"/>
</dbReference>
<dbReference type="AlphaFoldDB" id="A0A3A4A8X4"/>
<protein>
    <recommendedName>
        <fullName evidence="2">Peptidase M11 gametolysin domain-containing protein</fullName>
    </recommendedName>
</protein>
<dbReference type="SUPFAM" id="SSF55486">
    <property type="entry name" value="Metalloproteases ('zincins'), catalytic domain"/>
    <property type="match status" value="1"/>
</dbReference>
<accession>A0A3A4A8X4</accession>
<keyword evidence="4" id="KW-1185">Reference proteome</keyword>
<evidence type="ECO:0000313" key="3">
    <source>
        <dbReference type="EMBL" id="RJL24459.1"/>
    </source>
</evidence>
<dbReference type="OrthoDB" id="3758789at2"/>
<name>A0A3A4A8X4_9ACTN</name>
<dbReference type="Pfam" id="PF05548">
    <property type="entry name" value="Peptidase_M11"/>
    <property type="match status" value="1"/>
</dbReference>
<dbReference type="InterPro" id="IPR008752">
    <property type="entry name" value="Peptidase_M11"/>
</dbReference>
<feature type="domain" description="Peptidase M11 gametolysin" evidence="2">
    <location>
        <begin position="86"/>
        <end position="241"/>
    </location>
</feature>
<feature type="chain" id="PRO_5017407801" description="Peptidase M11 gametolysin domain-containing protein" evidence="1">
    <location>
        <begin position="32"/>
        <end position="356"/>
    </location>
</feature>
<sequence>MKRRIPSLVAALAALPVAVLPVAAPASAAHAAPDRPVQAAPARPAAAAPEERPVIAVLVGFTDKRFADPAAERAKARDAFFGSGSSVATYFKTVSGGRVTFPSARGRVVGPWNLDMPASCDHKRMASLVEARMKAQGLDPARYRHVSILFPAGGCGWAGLATVNGRTSWMPKGYSTAGLIHEIGHNLGLGHEATRACPTGKLTGCADAGYRGKTSVMGGGGPHVGLSAPALVRLGWHTAAERVVPTRTGTHEITPLYGAGRRFLDIAIPGSADRLVVEYRRRGQAPDVDVAQGVIAYLVPGGKYEKALQIDPTPETTEKGSTALPWGGAFRDRGITVKVLGWDAKGARVWVKLPTS</sequence>
<comment type="caution">
    <text evidence="3">The sequence shown here is derived from an EMBL/GenBank/DDBJ whole genome shotgun (WGS) entry which is preliminary data.</text>
</comment>
<evidence type="ECO:0000256" key="1">
    <source>
        <dbReference type="SAM" id="SignalP"/>
    </source>
</evidence>
<evidence type="ECO:0000313" key="4">
    <source>
        <dbReference type="Proteomes" id="UP000265768"/>
    </source>
</evidence>
<organism evidence="3 4">
    <name type="scientific">Bailinhaonella thermotolerans</name>
    <dbReference type="NCBI Taxonomy" id="1070861"/>
    <lineage>
        <taxon>Bacteria</taxon>
        <taxon>Bacillati</taxon>
        <taxon>Actinomycetota</taxon>
        <taxon>Actinomycetes</taxon>
        <taxon>Streptosporangiales</taxon>
        <taxon>Streptosporangiaceae</taxon>
        <taxon>Bailinhaonella</taxon>
    </lineage>
</organism>
<feature type="signal peptide" evidence="1">
    <location>
        <begin position="1"/>
        <end position="31"/>
    </location>
</feature>
<proteinExistence type="predicted"/>
<gene>
    <name evidence="3" type="ORF">D5H75_29495</name>
</gene>